<sequence>GFTLVICCMMMKMSAKLSSIRLWSIEYHLCFFSLMVLVNQLTSSSIDAFSMYQNDKVYQPSIDKIFTNIKEIEQNDSWSKYTKINEPDELVIAPVKYDRSRRYAKLHKKALRRQRRAIKLQKRLYRRHYRGGYKHRPYRS</sequence>
<accession>Q5C7I3</accession>
<dbReference type="EMBL" id="AY808502">
    <property type="protein sequence ID" value="AAX24391.2"/>
    <property type="molecule type" value="mRNA"/>
</dbReference>
<protein>
    <submittedName>
        <fullName evidence="1">SJCHGC06519 protein</fullName>
    </submittedName>
</protein>
<proteinExistence type="evidence at transcript level"/>
<organism evidence="1">
    <name type="scientific">Schistosoma japonicum</name>
    <name type="common">Blood fluke</name>
    <dbReference type="NCBI Taxonomy" id="6182"/>
    <lineage>
        <taxon>Eukaryota</taxon>
        <taxon>Metazoa</taxon>
        <taxon>Spiralia</taxon>
        <taxon>Lophotrochozoa</taxon>
        <taxon>Platyhelminthes</taxon>
        <taxon>Trematoda</taxon>
        <taxon>Digenea</taxon>
        <taxon>Strigeidida</taxon>
        <taxon>Schistosomatoidea</taxon>
        <taxon>Schistosomatidae</taxon>
        <taxon>Schistosoma</taxon>
    </lineage>
</organism>
<evidence type="ECO:0000313" key="1">
    <source>
        <dbReference type="EMBL" id="AAX24391.2"/>
    </source>
</evidence>
<dbReference type="AlphaFoldDB" id="Q5C7I3"/>
<reference evidence="1" key="1">
    <citation type="journal article" date="2006" name="PLoS Pathog.">
        <title>New perspectives on host-parasite interplay by comparative transcriptomic and proteomic analyses of Schistosoma japonicum.</title>
        <authorList>
            <person name="Liu F."/>
            <person name="Lu J."/>
            <person name="Hu W."/>
            <person name="Wang S.Y."/>
            <person name="Cui S.J."/>
            <person name="Chi M."/>
            <person name="Yan Q."/>
            <person name="Wang X.R."/>
            <person name="Song H.D."/>
            <person name="Xu X.N."/>
            <person name="Wang J.J."/>
            <person name="Zhang X.L."/>
            <person name="Zhang X."/>
            <person name="Wang Z.Q."/>
            <person name="Xue C.L."/>
            <person name="Brindley P.J."/>
            <person name="McManus D.P."/>
            <person name="Yang P.Y."/>
            <person name="Feng Z."/>
            <person name="Chen Z."/>
            <person name="Han Z.G."/>
        </authorList>
    </citation>
    <scope>NUCLEOTIDE SEQUENCE</scope>
</reference>
<name>Q5C7I3_SCHJA</name>
<feature type="non-terminal residue" evidence="1">
    <location>
        <position position="1"/>
    </location>
</feature>